<dbReference type="EMBL" id="CAJVQC010008461">
    <property type="protein sequence ID" value="CAG8592852.1"/>
    <property type="molecule type" value="Genomic_DNA"/>
</dbReference>
<evidence type="ECO:0000313" key="1">
    <source>
        <dbReference type="EMBL" id="CAG8592852.1"/>
    </source>
</evidence>
<reference evidence="1" key="1">
    <citation type="submission" date="2021-06" db="EMBL/GenBank/DDBJ databases">
        <authorList>
            <person name="Kallberg Y."/>
            <person name="Tangrot J."/>
            <person name="Rosling A."/>
        </authorList>
    </citation>
    <scope>NUCLEOTIDE SEQUENCE</scope>
    <source>
        <strain evidence="1">MA461A</strain>
    </source>
</reference>
<name>A0ACA9MJ17_9GLOM</name>
<proteinExistence type="predicted"/>
<sequence>MPRSPITLTEIIYDVTNPLPLNVNPAPPPFTTTHDYPGSVNLAMNHLQRSLRLRQRIDSLVYGYYLGMLYANGTRQQQSQFRDMVKRHYYTSAIRTYDVFLKYGIEQIYRTTKLELYDLRKLKLKELQQLTEENHAWDA</sequence>
<protein>
    <submittedName>
        <fullName evidence="1">28847_t:CDS:1</fullName>
    </submittedName>
</protein>
<accession>A0ACA9MJ17</accession>
<organism evidence="1 2">
    <name type="scientific">Racocetra persica</name>
    <dbReference type="NCBI Taxonomy" id="160502"/>
    <lineage>
        <taxon>Eukaryota</taxon>
        <taxon>Fungi</taxon>
        <taxon>Fungi incertae sedis</taxon>
        <taxon>Mucoromycota</taxon>
        <taxon>Glomeromycotina</taxon>
        <taxon>Glomeromycetes</taxon>
        <taxon>Diversisporales</taxon>
        <taxon>Gigasporaceae</taxon>
        <taxon>Racocetra</taxon>
    </lineage>
</organism>
<dbReference type="Proteomes" id="UP000789920">
    <property type="component" value="Unassembled WGS sequence"/>
</dbReference>
<evidence type="ECO:0000313" key="2">
    <source>
        <dbReference type="Proteomes" id="UP000789920"/>
    </source>
</evidence>
<comment type="caution">
    <text evidence="1">The sequence shown here is derived from an EMBL/GenBank/DDBJ whole genome shotgun (WGS) entry which is preliminary data.</text>
</comment>
<keyword evidence="2" id="KW-1185">Reference proteome</keyword>
<gene>
    <name evidence="1" type="ORF">RPERSI_LOCUS5610</name>
</gene>